<reference evidence="3 4" key="1">
    <citation type="submission" date="2020-04" db="EMBL/GenBank/DDBJ databases">
        <title>Genome sequencing of novel species.</title>
        <authorList>
            <person name="Heo J."/>
            <person name="Kim S.-J."/>
            <person name="Kim J.-S."/>
            <person name="Hong S.-B."/>
            <person name="Kwon S.-W."/>
        </authorList>
    </citation>
    <scope>NUCLEOTIDE SEQUENCE [LARGE SCALE GENOMIC DNA]</scope>
    <source>
        <strain evidence="3 4">MFER-1</strain>
    </source>
</reference>
<dbReference type="GO" id="GO:0006935">
    <property type="term" value="P:chemotaxis"/>
    <property type="evidence" value="ECO:0007669"/>
    <property type="project" value="UniProtKB-KW"/>
</dbReference>
<accession>A0A7Z2VLB5</accession>
<dbReference type="Proteomes" id="UP000502248">
    <property type="component" value="Chromosome"/>
</dbReference>
<dbReference type="InterPro" id="IPR028051">
    <property type="entry name" value="CheX-like_dom"/>
</dbReference>
<gene>
    <name evidence="3" type="ORF">HH215_18085</name>
</gene>
<protein>
    <submittedName>
        <fullName evidence="3">Chemotaxis protein CheX</fullName>
    </submittedName>
</protein>
<dbReference type="Gene3D" id="3.40.1550.10">
    <property type="entry name" value="CheC-like"/>
    <property type="match status" value="1"/>
</dbReference>
<name>A0A7Z2VLB5_9BACL</name>
<organism evidence="3 4">
    <name type="scientific">Cohnella herbarum</name>
    <dbReference type="NCBI Taxonomy" id="2728023"/>
    <lineage>
        <taxon>Bacteria</taxon>
        <taxon>Bacillati</taxon>
        <taxon>Bacillota</taxon>
        <taxon>Bacilli</taxon>
        <taxon>Bacillales</taxon>
        <taxon>Paenibacillaceae</taxon>
        <taxon>Cohnella</taxon>
    </lineage>
</organism>
<proteinExistence type="predicted"/>
<evidence type="ECO:0000313" key="3">
    <source>
        <dbReference type="EMBL" id="QJD84900.1"/>
    </source>
</evidence>
<dbReference type="SUPFAM" id="SSF103039">
    <property type="entry name" value="CheC-like"/>
    <property type="match status" value="1"/>
</dbReference>
<dbReference type="Pfam" id="PF13690">
    <property type="entry name" value="CheX"/>
    <property type="match status" value="1"/>
</dbReference>
<evidence type="ECO:0000256" key="1">
    <source>
        <dbReference type="ARBA" id="ARBA00022500"/>
    </source>
</evidence>
<dbReference type="AlphaFoldDB" id="A0A7Z2VLB5"/>
<feature type="domain" description="Chemotaxis phosphatase CheX-like" evidence="2">
    <location>
        <begin position="43"/>
        <end position="135"/>
    </location>
</feature>
<keyword evidence="4" id="KW-1185">Reference proteome</keyword>
<evidence type="ECO:0000313" key="4">
    <source>
        <dbReference type="Proteomes" id="UP000502248"/>
    </source>
</evidence>
<evidence type="ECO:0000259" key="2">
    <source>
        <dbReference type="Pfam" id="PF13690"/>
    </source>
</evidence>
<dbReference type="EMBL" id="CP051680">
    <property type="protein sequence ID" value="QJD84900.1"/>
    <property type="molecule type" value="Genomic_DNA"/>
</dbReference>
<dbReference type="InterPro" id="IPR028976">
    <property type="entry name" value="CheC-like_sf"/>
</dbReference>
<sequence length="165" mass="18178">MRQSEAEFFSELKLSAENNVTKLGIPVRRSSRSEAEEGNLDDYTSFVQVSGAIQGGVIFTVDVQLAIAMAQSYLIDPVTPEEAKSYAVEVVAELTNVICGNALTDRVPHPIYLGNPLLFVAKQAEIRTRSAKPFLQLFGTDKGSFRIMYIPMDQESELATIMNAQ</sequence>
<dbReference type="RefSeq" id="WP_169281176.1">
    <property type="nucleotide sequence ID" value="NZ_CP051680.1"/>
</dbReference>
<dbReference type="KEGG" id="cheb:HH215_18085"/>
<keyword evidence="1" id="KW-0145">Chemotaxis</keyword>